<feature type="compositionally biased region" description="Basic residues" evidence="1">
    <location>
        <begin position="512"/>
        <end position="526"/>
    </location>
</feature>
<sequence length="820" mass="90540">MAKTKKRSRKKVAKEDRKNLRLWAEGARETILAPHLDAYQKAKDQGRRQERKILKKICREFHVRVGWRVKDHEEPILKEWDPTAPEDEEMLSEEEAAAKSTRVNELDARIRRWYTYRLRKLRKTQRVGKDEDPRKDPYAVLLANLSGVTAPPKALQAYQQFMKESYDEKIAPVVAERWESEKQDKTKLAERSKEPKAGFRAEVARQVFGNLPDDERKAVAERAKQQGADSKALYLRELQATPSQSPADRQRCIDAVPDFVGPILQGLHAHTGMHATLIMGGPVPMYDGELRTLHVSYGRNRTVLGPHWPQWDKARFSEVTKFMTDYLRTAYTPQECAQSALNATPDFSGATYTMHNAPDDESDSSSSSDSDSSDSDSDEELDEDEDLEEETQRRPRKKRKVSAKTKAVTMSGSAAIPEGDAVPTADDDITGTAPAPDADLGGRTERFFDGPYLGYHISEEERQGNIKRNKALLAQLMNDVTPDLDALKDGMKTSGPSSQGKHANKSKSTTTPRRRAAPVPRQRKSSRLANTNTTVVGAASPPPPSASPPASASSLPASVSPPPASASPPASTSPPRTVPPADSPAVPTTDSAVAEPTSLPGDTIKPVTDSTAPASIALPPLSQAAHAAVSNVPPPRATRSTVVQPAYPPNAPPWFTDNYAAMTKIDLGCHFQALVAVWTRIEAASRFEHSSANLSAKSRPKPVGAWISSNRRTEPVVGNPAEYAAQWQHWWDSLQPSWRGKDARGVWIVSDSYGGGGKEWGPLYRWGVNGVLSIVASLYFWGGAVRFQTENLRIWESAVHDVIWMLEGMALYYEMFKGKF</sequence>
<keyword evidence="3" id="KW-1185">Reference proteome</keyword>
<comment type="caution">
    <text evidence="2">The sequence shown here is derived from an EMBL/GenBank/DDBJ whole genome shotgun (WGS) entry which is preliminary data.</text>
</comment>
<dbReference type="EMBL" id="JAWWNJ010000058">
    <property type="protein sequence ID" value="KAK7013742.1"/>
    <property type="molecule type" value="Genomic_DNA"/>
</dbReference>
<proteinExistence type="predicted"/>
<organism evidence="2 3">
    <name type="scientific">Favolaschia claudopus</name>
    <dbReference type="NCBI Taxonomy" id="2862362"/>
    <lineage>
        <taxon>Eukaryota</taxon>
        <taxon>Fungi</taxon>
        <taxon>Dikarya</taxon>
        <taxon>Basidiomycota</taxon>
        <taxon>Agaricomycotina</taxon>
        <taxon>Agaricomycetes</taxon>
        <taxon>Agaricomycetidae</taxon>
        <taxon>Agaricales</taxon>
        <taxon>Marasmiineae</taxon>
        <taxon>Mycenaceae</taxon>
        <taxon>Favolaschia</taxon>
    </lineage>
</organism>
<feature type="compositionally biased region" description="Basic residues" evidence="1">
    <location>
        <begin position="394"/>
        <end position="403"/>
    </location>
</feature>
<gene>
    <name evidence="2" type="ORF">R3P38DRAFT_3277582</name>
</gene>
<feature type="region of interest" description="Disordered" evidence="1">
    <location>
        <begin position="484"/>
        <end position="614"/>
    </location>
</feature>
<dbReference type="AlphaFoldDB" id="A0AAW0AKN7"/>
<reference evidence="2 3" key="1">
    <citation type="journal article" date="2024" name="J Genomics">
        <title>Draft genome sequencing and assembly of Favolaschia claudopus CIRM-BRFM 2984 isolated from oak limbs.</title>
        <authorList>
            <person name="Navarro D."/>
            <person name="Drula E."/>
            <person name="Chaduli D."/>
            <person name="Cazenave R."/>
            <person name="Ahrendt S."/>
            <person name="Wang J."/>
            <person name="Lipzen A."/>
            <person name="Daum C."/>
            <person name="Barry K."/>
            <person name="Grigoriev I.V."/>
            <person name="Favel A."/>
            <person name="Rosso M.N."/>
            <person name="Martin F."/>
        </authorList>
    </citation>
    <scope>NUCLEOTIDE SEQUENCE [LARGE SCALE GENOMIC DNA]</scope>
    <source>
        <strain evidence="2 3">CIRM-BRFM 2984</strain>
    </source>
</reference>
<feature type="compositionally biased region" description="Acidic residues" evidence="1">
    <location>
        <begin position="371"/>
        <end position="389"/>
    </location>
</feature>
<evidence type="ECO:0000313" key="2">
    <source>
        <dbReference type="EMBL" id="KAK7013742.1"/>
    </source>
</evidence>
<protein>
    <submittedName>
        <fullName evidence="2">Uncharacterized protein</fullName>
    </submittedName>
</protein>
<evidence type="ECO:0000256" key="1">
    <source>
        <dbReference type="SAM" id="MobiDB-lite"/>
    </source>
</evidence>
<accession>A0AAW0AKN7</accession>
<dbReference type="Proteomes" id="UP001362999">
    <property type="component" value="Unassembled WGS sequence"/>
</dbReference>
<name>A0AAW0AKN7_9AGAR</name>
<feature type="region of interest" description="Disordered" evidence="1">
    <location>
        <begin position="349"/>
        <end position="443"/>
    </location>
</feature>
<evidence type="ECO:0000313" key="3">
    <source>
        <dbReference type="Proteomes" id="UP001362999"/>
    </source>
</evidence>
<feature type="compositionally biased region" description="Low complexity" evidence="1">
    <location>
        <begin position="548"/>
        <end position="558"/>
    </location>
</feature>